<accession>A0AAP0Q4I9</accession>
<evidence type="ECO:0000313" key="2">
    <source>
        <dbReference type="EMBL" id="KAK9166778.1"/>
    </source>
</evidence>
<protein>
    <submittedName>
        <fullName evidence="2">Uncharacterized protein</fullName>
    </submittedName>
</protein>
<evidence type="ECO:0000256" key="1">
    <source>
        <dbReference type="SAM" id="MobiDB-lite"/>
    </source>
</evidence>
<sequence length="102" mass="11530">MREKVSSRERKDATAIMKNVHFKVIRLADFGAQGVYSKNIFCLSGIKDANKLIKAIKAKKNGKEIQHISFKSTSTHYHDEKDSNVQTRTPSISMNNLSSTFL</sequence>
<comment type="caution">
    <text evidence="2">The sequence shown here is derived from an EMBL/GenBank/DDBJ whole genome shotgun (WGS) entry which is preliminary data.</text>
</comment>
<gene>
    <name evidence="2" type="ORF">Scep_001969</name>
</gene>
<keyword evidence="3" id="KW-1185">Reference proteome</keyword>
<proteinExistence type="predicted"/>
<dbReference type="EMBL" id="JBBNAG010000001">
    <property type="protein sequence ID" value="KAK9166778.1"/>
    <property type="molecule type" value="Genomic_DNA"/>
</dbReference>
<dbReference type="Proteomes" id="UP001419268">
    <property type="component" value="Unassembled WGS sequence"/>
</dbReference>
<feature type="region of interest" description="Disordered" evidence="1">
    <location>
        <begin position="73"/>
        <end position="102"/>
    </location>
</feature>
<reference evidence="2 3" key="1">
    <citation type="submission" date="2024-01" db="EMBL/GenBank/DDBJ databases">
        <title>Genome assemblies of Stephania.</title>
        <authorList>
            <person name="Yang L."/>
        </authorList>
    </citation>
    <scope>NUCLEOTIDE SEQUENCE [LARGE SCALE GENOMIC DNA]</scope>
    <source>
        <strain evidence="2">JXDWG</strain>
        <tissue evidence="2">Leaf</tissue>
    </source>
</reference>
<feature type="compositionally biased region" description="Polar residues" evidence="1">
    <location>
        <begin position="84"/>
        <end position="102"/>
    </location>
</feature>
<evidence type="ECO:0000313" key="3">
    <source>
        <dbReference type="Proteomes" id="UP001419268"/>
    </source>
</evidence>
<organism evidence="2 3">
    <name type="scientific">Stephania cephalantha</name>
    <dbReference type="NCBI Taxonomy" id="152367"/>
    <lineage>
        <taxon>Eukaryota</taxon>
        <taxon>Viridiplantae</taxon>
        <taxon>Streptophyta</taxon>
        <taxon>Embryophyta</taxon>
        <taxon>Tracheophyta</taxon>
        <taxon>Spermatophyta</taxon>
        <taxon>Magnoliopsida</taxon>
        <taxon>Ranunculales</taxon>
        <taxon>Menispermaceae</taxon>
        <taxon>Menispermoideae</taxon>
        <taxon>Cissampelideae</taxon>
        <taxon>Stephania</taxon>
    </lineage>
</organism>
<dbReference type="AlphaFoldDB" id="A0AAP0Q4I9"/>
<name>A0AAP0Q4I9_9MAGN</name>